<comment type="caution">
    <text evidence="1">The sequence shown here is derived from an EMBL/GenBank/DDBJ whole genome shotgun (WGS) entry which is preliminary data.</text>
</comment>
<sequence length="379" mass="38729">MVMDFGALPPEINSARMYSGAGSAPLLGAASAWGALAEELHSAAEVYQSLVSEIADASWWGPSAMAMLTAVGPYVSWMSATATLAEQAGDYARAVVGAYELAYAATVPPAEVAANRSLLSLLVATNWLGQNTSAIAATEAQYAEMWAQDAAVMYGYAGASRIASMVTPFDTPPVTTAAGGEDRQQTAVTRAVGSAAQQRAWTDLVATIRDVLERLSVSPSHSATWDELKANLPQILKNFTTSEQIVQRLASTPANILGISKGLVPPAPSPAPPVAAPVVPALPAAVGAAGPAGAPSAGLGRAGTVGKLSVPASWAGAAPAPGPETIAPQPVPASTAVENQPKGLLRGMPMSAGVPRRSEGYVNRYGFRYNVLPHHPAGG</sequence>
<accession>A0ACD2ER17</accession>
<reference evidence="1" key="1">
    <citation type="submission" date="2018-11" db="EMBL/GenBank/DDBJ databases">
        <authorList>
            <person name="Sattar A."/>
            <person name="Zunita Z."/>
            <person name="Jalila A."/>
            <person name="Saleha A.A."/>
        </authorList>
    </citation>
    <scope>NUCLEOTIDE SEQUENCE</scope>
    <source>
        <strain evidence="1">F12-74</strain>
    </source>
</reference>
<proteinExistence type="predicted"/>
<evidence type="ECO:0000313" key="2">
    <source>
        <dbReference type="Proteomes" id="UP000268891"/>
    </source>
</evidence>
<protein>
    <submittedName>
        <fullName evidence="1">PPE family protein</fullName>
    </submittedName>
</protein>
<dbReference type="EMBL" id="RRZR01000006">
    <property type="protein sequence ID" value="RRR47358.1"/>
    <property type="molecule type" value="Genomic_DNA"/>
</dbReference>
<name>A0ACD2ER17_9MYCO</name>
<keyword evidence="2" id="KW-1185">Reference proteome</keyword>
<dbReference type="Proteomes" id="UP000268891">
    <property type="component" value="Unassembled WGS sequence"/>
</dbReference>
<gene>
    <name evidence="1" type="ORF">EHH44_05750</name>
</gene>
<evidence type="ECO:0000313" key="1">
    <source>
        <dbReference type="EMBL" id="RRR47358.1"/>
    </source>
</evidence>
<organism evidence="1 2">
    <name type="scientific">Mycolicibacter terrae</name>
    <dbReference type="NCBI Taxonomy" id="1788"/>
    <lineage>
        <taxon>Bacteria</taxon>
        <taxon>Bacillati</taxon>
        <taxon>Actinomycetota</taxon>
        <taxon>Actinomycetes</taxon>
        <taxon>Mycobacteriales</taxon>
        <taxon>Mycobacteriaceae</taxon>
        <taxon>Mycolicibacter</taxon>
    </lineage>
</organism>